<evidence type="ECO:0000313" key="2">
    <source>
        <dbReference type="Proteomes" id="UP001055879"/>
    </source>
</evidence>
<comment type="caution">
    <text evidence="1">The sequence shown here is derived from an EMBL/GenBank/DDBJ whole genome shotgun (WGS) entry which is preliminary data.</text>
</comment>
<accession>A0ACB9CIL4</accession>
<sequence>MCCQVSNQEAIDIVRPFCVGTEKPVLFSACKKLVGLSTTRGSYDDMSVMLRDEGRELDKELRQLSKENLCSENTWFIYMHGPGDGFTW</sequence>
<dbReference type="Proteomes" id="UP001055879">
    <property type="component" value="Linkage Group LG04"/>
</dbReference>
<proteinExistence type="predicted"/>
<reference evidence="1 2" key="2">
    <citation type="journal article" date="2022" name="Mol. Ecol. Resour.">
        <title>The genomes of chicory, endive, great burdock and yacon provide insights into Asteraceae paleo-polyploidization history and plant inulin production.</title>
        <authorList>
            <person name="Fan W."/>
            <person name="Wang S."/>
            <person name="Wang H."/>
            <person name="Wang A."/>
            <person name="Jiang F."/>
            <person name="Liu H."/>
            <person name="Zhao H."/>
            <person name="Xu D."/>
            <person name="Zhang Y."/>
        </authorList>
    </citation>
    <scope>NUCLEOTIDE SEQUENCE [LARGE SCALE GENOMIC DNA]</scope>
    <source>
        <strain evidence="2">cv. Niubang</strain>
    </source>
</reference>
<evidence type="ECO:0000313" key="1">
    <source>
        <dbReference type="EMBL" id="KAI3734081.1"/>
    </source>
</evidence>
<protein>
    <submittedName>
        <fullName evidence="1">Uncharacterized protein</fullName>
    </submittedName>
</protein>
<dbReference type="EMBL" id="CM042050">
    <property type="protein sequence ID" value="KAI3734081.1"/>
    <property type="molecule type" value="Genomic_DNA"/>
</dbReference>
<gene>
    <name evidence="1" type="ORF">L6452_13542</name>
</gene>
<reference evidence="2" key="1">
    <citation type="journal article" date="2022" name="Mol. Ecol. Resour.">
        <title>The genomes of chicory, endive, great burdock and yacon provide insights into Asteraceae palaeo-polyploidization history and plant inulin production.</title>
        <authorList>
            <person name="Fan W."/>
            <person name="Wang S."/>
            <person name="Wang H."/>
            <person name="Wang A."/>
            <person name="Jiang F."/>
            <person name="Liu H."/>
            <person name="Zhao H."/>
            <person name="Xu D."/>
            <person name="Zhang Y."/>
        </authorList>
    </citation>
    <scope>NUCLEOTIDE SEQUENCE [LARGE SCALE GENOMIC DNA]</scope>
    <source>
        <strain evidence="2">cv. Niubang</strain>
    </source>
</reference>
<name>A0ACB9CIL4_ARCLA</name>
<keyword evidence="2" id="KW-1185">Reference proteome</keyword>
<organism evidence="1 2">
    <name type="scientific">Arctium lappa</name>
    <name type="common">Greater burdock</name>
    <name type="synonym">Lappa major</name>
    <dbReference type="NCBI Taxonomy" id="4217"/>
    <lineage>
        <taxon>Eukaryota</taxon>
        <taxon>Viridiplantae</taxon>
        <taxon>Streptophyta</taxon>
        <taxon>Embryophyta</taxon>
        <taxon>Tracheophyta</taxon>
        <taxon>Spermatophyta</taxon>
        <taxon>Magnoliopsida</taxon>
        <taxon>eudicotyledons</taxon>
        <taxon>Gunneridae</taxon>
        <taxon>Pentapetalae</taxon>
        <taxon>asterids</taxon>
        <taxon>campanulids</taxon>
        <taxon>Asterales</taxon>
        <taxon>Asteraceae</taxon>
        <taxon>Carduoideae</taxon>
        <taxon>Cardueae</taxon>
        <taxon>Arctiinae</taxon>
        <taxon>Arctium</taxon>
    </lineage>
</organism>